<evidence type="ECO:0000313" key="2">
    <source>
        <dbReference type="EMBL" id="CAG5126741.1"/>
    </source>
</evidence>
<dbReference type="InterPro" id="IPR047185">
    <property type="entry name" value="GLRX1"/>
</dbReference>
<keyword evidence="3" id="KW-1185">Reference proteome</keyword>
<dbReference type="SUPFAM" id="SSF52833">
    <property type="entry name" value="Thioredoxin-like"/>
    <property type="match status" value="1"/>
</dbReference>
<dbReference type="EMBL" id="CAJHNH020002446">
    <property type="protein sequence ID" value="CAG5126741.1"/>
    <property type="molecule type" value="Genomic_DNA"/>
</dbReference>
<protein>
    <submittedName>
        <fullName evidence="2">Uncharacterized protein</fullName>
    </submittedName>
</protein>
<name>A0A8S3ZIJ4_9EUPU</name>
<comment type="caution">
    <text evidence="2">The sequence shown here is derived from an EMBL/GenBank/DDBJ whole genome shotgun (WGS) entry which is preliminary data.</text>
</comment>
<organism evidence="2 3">
    <name type="scientific">Candidula unifasciata</name>
    <dbReference type="NCBI Taxonomy" id="100452"/>
    <lineage>
        <taxon>Eukaryota</taxon>
        <taxon>Metazoa</taxon>
        <taxon>Spiralia</taxon>
        <taxon>Lophotrochozoa</taxon>
        <taxon>Mollusca</taxon>
        <taxon>Gastropoda</taxon>
        <taxon>Heterobranchia</taxon>
        <taxon>Euthyneura</taxon>
        <taxon>Panpulmonata</taxon>
        <taxon>Eupulmonata</taxon>
        <taxon>Stylommatophora</taxon>
        <taxon>Helicina</taxon>
        <taxon>Helicoidea</taxon>
        <taxon>Geomitridae</taxon>
        <taxon>Candidula</taxon>
    </lineage>
</organism>
<dbReference type="InterPro" id="IPR036249">
    <property type="entry name" value="Thioredoxin-like_sf"/>
</dbReference>
<dbReference type="Gene3D" id="3.40.30.10">
    <property type="entry name" value="Glutaredoxin"/>
    <property type="match status" value="1"/>
</dbReference>
<dbReference type="OrthoDB" id="418495at2759"/>
<dbReference type="GO" id="GO:0015038">
    <property type="term" value="F:glutathione disulfide oxidoreductase activity"/>
    <property type="evidence" value="ECO:0007669"/>
    <property type="project" value="TreeGrafter"/>
</dbReference>
<reference evidence="2" key="1">
    <citation type="submission" date="2021-04" db="EMBL/GenBank/DDBJ databases">
        <authorList>
            <consortium name="Molecular Ecology Group"/>
        </authorList>
    </citation>
    <scope>NUCLEOTIDE SEQUENCE</scope>
</reference>
<dbReference type="PANTHER" id="PTHR46185">
    <property type="entry name" value="GLUTAREDOXIN-1"/>
    <property type="match status" value="1"/>
</dbReference>
<accession>A0A8S3ZIJ4</accession>
<gene>
    <name evidence="2" type="ORF">CUNI_LOCUS12299</name>
</gene>
<feature type="region of interest" description="Disordered" evidence="1">
    <location>
        <begin position="226"/>
        <end position="267"/>
    </location>
</feature>
<dbReference type="AlphaFoldDB" id="A0A8S3ZIJ4"/>
<proteinExistence type="predicted"/>
<dbReference type="PANTHER" id="PTHR46185:SF1">
    <property type="entry name" value="GLUTAREDOXIN-1"/>
    <property type="match status" value="1"/>
</dbReference>
<dbReference type="Proteomes" id="UP000678393">
    <property type="component" value="Unassembled WGS sequence"/>
</dbReference>
<sequence length="267" mass="30230">MANAEPFVEGRLKRSQIVVFSKTYSPEGIICENILKEYDRFLPGDVFEWVNIEKRSDCPQVEDYLWLLSGKNNREVPLLFVKRRCVGGYDEIVQMHHDGRLERILKGLSLGDDDTDEESDRGKDVETCQVTVRVEELDETEVIIRVNDSINEVDYHADYNVRLDQASFTEIRDLFKQEQEERGLKVDTPPTGSEVSAMVPLWMPIAGTHSKQAVAEILSEETSRFIIKTKREGKGSSTTQESTQESTRESETVTGSETGTDQTGGSK</sequence>
<evidence type="ECO:0000313" key="3">
    <source>
        <dbReference type="Proteomes" id="UP000678393"/>
    </source>
</evidence>
<dbReference type="GO" id="GO:0005739">
    <property type="term" value="C:mitochondrion"/>
    <property type="evidence" value="ECO:0007669"/>
    <property type="project" value="TreeGrafter"/>
</dbReference>
<evidence type="ECO:0000256" key="1">
    <source>
        <dbReference type="SAM" id="MobiDB-lite"/>
    </source>
</evidence>
<feature type="compositionally biased region" description="Low complexity" evidence="1">
    <location>
        <begin position="236"/>
        <end position="245"/>
    </location>
</feature>
<dbReference type="PROSITE" id="PS51354">
    <property type="entry name" value="GLUTAREDOXIN_2"/>
    <property type="match status" value="1"/>
</dbReference>